<sequence>MKSVPGTTSRGRPAGAGEGMFIPRILLGGRFPHIQEGTQLGPREKP</sequence>
<reference evidence="2 3" key="1">
    <citation type="submission" date="2018-11" db="EMBL/GenBank/DDBJ databases">
        <title>Microbial catabolism of amino acid.</title>
        <authorList>
            <person name="Hibi M."/>
            <person name="Ogawa J."/>
        </authorList>
    </citation>
    <scope>NUCLEOTIDE SEQUENCE [LARGE SCALE GENOMIC DNA]</scope>
    <source>
        <strain evidence="2 3">C31-06</strain>
    </source>
</reference>
<protein>
    <submittedName>
        <fullName evidence="2">Uncharacterized protein</fullName>
    </submittedName>
</protein>
<dbReference type="EMBL" id="BHYM01000002">
    <property type="protein sequence ID" value="GCE36170.1"/>
    <property type="molecule type" value="Genomic_DNA"/>
</dbReference>
<dbReference type="Proteomes" id="UP000287519">
    <property type="component" value="Unassembled WGS sequence"/>
</dbReference>
<organism evidence="2 3">
    <name type="scientific">Rhodococcus wratislaviensis</name>
    <name type="common">Tsukamurella wratislaviensis</name>
    <dbReference type="NCBI Taxonomy" id="44752"/>
    <lineage>
        <taxon>Bacteria</taxon>
        <taxon>Bacillati</taxon>
        <taxon>Actinomycetota</taxon>
        <taxon>Actinomycetes</taxon>
        <taxon>Mycobacteriales</taxon>
        <taxon>Nocardiaceae</taxon>
        <taxon>Rhodococcus</taxon>
    </lineage>
</organism>
<evidence type="ECO:0000313" key="3">
    <source>
        <dbReference type="Proteomes" id="UP000287519"/>
    </source>
</evidence>
<keyword evidence="3" id="KW-1185">Reference proteome</keyword>
<comment type="caution">
    <text evidence="2">The sequence shown here is derived from an EMBL/GenBank/DDBJ whole genome shotgun (WGS) entry which is preliminary data.</text>
</comment>
<proteinExistence type="predicted"/>
<evidence type="ECO:0000313" key="2">
    <source>
        <dbReference type="EMBL" id="GCE36170.1"/>
    </source>
</evidence>
<accession>A0A402BXR4</accession>
<dbReference type="AlphaFoldDB" id="A0A402BXR4"/>
<feature type="region of interest" description="Disordered" evidence="1">
    <location>
        <begin position="27"/>
        <end position="46"/>
    </location>
</feature>
<name>A0A402BXR4_RHOWR</name>
<feature type="compositionally biased region" description="Polar residues" evidence="1">
    <location>
        <begin position="1"/>
        <end position="10"/>
    </location>
</feature>
<feature type="region of interest" description="Disordered" evidence="1">
    <location>
        <begin position="1"/>
        <end position="21"/>
    </location>
</feature>
<evidence type="ECO:0000256" key="1">
    <source>
        <dbReference type="SAM" id="MobiDB-lite"/>
    </source>
</evidence>
<gene>
    <name evidence="2" type="ORF">Rhow_001536</name>
</gene>